<evidence type="ECO:0000256" key="1">
    <source>
        <dbReference type="SAM" id="MobiDB-lite"/>
    </source>
</evidence>
<dbReference type="Pfam" id="PF06074">
    <property type="entry name" value="Portal_Mu"/>
    <property type="match status" value="1"/>
</dbReference>
<feature type="compositionally biased region" description="Basic residues" evidence="1">
    <location>
        <begin position="1"/>
        <end position="10"/>
    </location>
</feature>
<feature type="compositionally biased region" description="Polar residues" evidence="1">
    <location>
        <begin position="14"/>
        <end position="33"/>
    </location>
</feature>
<protein>
    <submittedName>
        <fullName evidence="2">DUF935 family protein</fullName>
    </submittedName>
</protein>
<organism evidence="2 3">
    <name type="scientific">Methylophilus aquaticus</name>
    <dbReference type="NCBI Taxonomy" id="1971610"/>
    <lineage>
        <taxon>Bacteria</taxon>
        <taxon>Pseudomonadati</taxon>
        <taxon>Pseudomonadota</taxon>
        <taxon>Betaproteobacteria</taxon>
        <taxon>Nitrosomonadales</taxon>
        <taxon>Methylophilaceae</taxon>
        <taxon>Methylophilus</taxon>
    </lineage>
</organism>
<dbReference type="EMBL" id="JAVCAP010000016">
    <property type="protein sequence ID" value="MDP8567913.1"/>
    <property type="molecule type" value="Genomic_DNA"/>
</dbReference>
<proteinExistence type="predicted"/>
<comment type="caution">
    <text evidence="2">The sequence shown here is derived from an EMBL/GenBank/DDBJ whole genome shotgun (WGS) entry which is preliminary data.</text>
</comment>
<accession>A0ABT9JTJ9</accession>
<dbReference type="InterPro" id="IPR009279">
    <property type="entry name" value="Portal_Mu"/>
</dbReference>
<evidence type="ECO:0000313" key="3">
    <source>
        <dbReference type="Proteomes" id="UP001225906"/>
    </source>
</evidence>
<feature type="region of interest" description="Disordered" evidence="1">
    <location>
        <begin position="1"/>
        <end position="33"/>
    </location>
</feature>
<dbReference type="Proteomes" id="UP001225906">
    <property type="component" value="Unassembled WGS sequence"/>
</dbReference>
<dbReference type="RefSeq" id="WP_306389634.1">
    <property type="nucleotide sequence ID" value="NZ_JAVCAP010000016.1"/>
</dbReference>
<sequence length="539" mass="60087">MAKNRHRRAALAKQTASRPTPETDMQTGPRSSLGHTLNYMSVITIPPARLANAFAMADQGQITEQSKLFNLIEEHDAHIFGDMAKRKRAITSLGWQLKAPDDANDSELKRTTELEQMLRENNGFEQMQYDLADATGKVFSMVEMEWKKGDVWLPECYHYVPQQMFVTDQDTGELKYNGTGMPEELRPYGWIKHIHKAKSGYIENAALFRVLAWTYAYKAYNVQDMQRFLELYGLPLRLGKYPAGIDKKSRDELLRAVRSIGNDGAGVVPGNMSIEFIQATAAGKINDFLDAVHYWEEKQSKAILGGDLDGKTTTEARIMVYDKVRREILLHDVGNMEPTINQQLLAPINMYNGMFEPSRMPKFKYLTQESVDQQKMVTVLEKGVALGMEIEVEYAHEVMQIPRAKEGAALLGKPAEATPLNPVDNKNKPATALNANPVTGALSRLAALAKTQGAQAVDAGLQPLLDRALKGLDFQEIASAWLAGLINDIKNGADDSQILEKLAESWPNADESALQDRLTQIMFVAEVLGKLEAQKDMLG</sequence>
<name>A0ABT9JTJ9_9PROT</name>
<gene>
    <name evidence="2" type="ORF">Q9291_08635</name>
</gene>
<reference evidence="3" key="1">
    <citation type="journal article" date="2019" name="Int. J. Syst. Evol. Microbiol.">
        <title>The Global Catalogue of Microorganisms (GCM) 10K type strain sequencing project: providing services to taxonomists for standard genome sequencing and annotation.</title>
        <authorList>
            <consortium name="The Broad Institute Genomics Platform"/>
            <consortium name="The Broad Institute Genome Sequencing Center for Infectious Disease"/>
            <person name="Wu L."/>
            <person name="Ma J."/>
        </authorList>
    </citation>
    <scope>NUCLEOTIDE SEQUENCE [LARGE SCALE GENOMIC DNA]</scope>
    <source>
        <strain evidence="3">VKM B-3159</strain>
    </source>
</reference>
<evidence type="ECO:0000313" key="2">
    <source>
        <dbReference type="EMBL" id="MDP8567913.1"/>
    </source>
</evidence>
<keyword evidence="3" id="KW-1185">Reference proteome</keyword>